<gene>
    <name evidence="2" type="ORF">UFOVP240_98</name>
</gene>
<dbReference type="Gene3D" id="3.40.1440.10">
    <property type="entry name" value="GIY-YIG endonuclease"/>
    <property type="match status" value="1"/>
</dbReference>
<proteinExistence type="predicted"/>
<organism evidence="2">
    <name type="scientific">uncultured Caudovirales phage</name>
    <dbReference type="NCBI Taxonomy" id="2100421"/>
    <lineage>
        <taxon>Viruses</taxon>
        <taxon>Duplodnaviria</taxon>
        <taxon>Heunggongvirae</taxon>
        <taxon>Uroviricota</taxon>
        <taxon>Caudoviricetes</taxon>
        <taxon>Peduoviridae</taxon>
        <taxon>Maltschvirus</taxon>
        <taxon>Maltschvirus maltsch</taxon>
    </lineage>
</organism>
<dbReference type="InterPro" id="IPR045566">
    <property type="entry name" value="SegE-like_GIY-YIG"/>
</dbReference>
<dbReference type="Pfam" id="PF19835">
    <property type="entry name" value="SegE_GIY-YIG"/>
    <property type="match status" value="1"/>
</dbReference>
<evidence type="ECO:0000313" key="2">
    <source>
        <dbReference type="EMBL" id="CAB5221177.1"/>
    </source>
</evidence>
<feature type="domain" description="Putative endonuclease SegE-like GIY-YIG" evidence="1">
    <location>
        <begin position="3"/>
        <end position="129"/>
    </location>
</feature>
<evidence type="ECO:0000259" key="1">
    <source>
        <dbReference type="Pfam" id="PF19835"/>
    </source>
</evidence>
<dbReference type="EMBL" id="LR798293">
    <property type="protein sequence ID" value="CAB5221177.1"/>
    <property type="molecule type" value="Genomic_DNA"/>
</dbReference>
<dbReference type="InterPro" id="IPR035901">
    <property type="entry name" value="GIY-YIG_endonuc_sf"/>
</dbReference>
<sequence length="142" mass="16653">MSWYYQDNLVEELPEDCVGFVYLIVNKANSRMYIGKKLAKFSKTTYKVVKLKNGTKKKKKVRSKIDSDWMDYYGSSIDLNKDVESLGKENFTREILYFCKSKAECSYIEAREQFGRKVLESDDYYNGQISVRVHGSHIKNKL</sequence>
<protein>
    <recommendedName>
        <fullName evidence="1">Putative endonuclease SegE-like GIY-YIG domain-containing protein</fullName>
    </recommendedName>
</protein>
<accession>A0A6J7WTW8</accession>
<reference evidence="2" key="1">
    <citation type="submission" date="2020-05" db="EMBL/GenBank/DDBJ databases">
        <authorList>
            <person name="Chiriac C."/>
            <person name="Salcher M."/>
            <person name="Ghai R."/>
            <person name="Kavagutti S V."/>
        </authorList>
    </citation>
    <scope>NUCLEOTIDE SEQUENCE</scope>
</reference>
<name>A0A6J7WTW8_9CAUD</name>